<reference evidence="1" key="1">
    <citation type="submission" date="2014-09" db="EMBL/GenBank/DDBJ databases">
        <authorList>
            <person name="Magalhaes I.L.F."/>
            <person name="Oliveira U."/>
            <person name="Santos F.R."/>
            <person name="Vidigal T.H.D.A."/>
            <person name="Brescovit A.D."/>
            <person name="Santos A.J."/>
        </authorList>
    </citation>
    <scope>NUCLEOTIDE SEQUENCE</scope>
    <source>
        <tissue evidence="1">Shoot tissue taken approximately 20 cm above the soil surface</tissue>
    </source>
</reference>
<protein>
    <submittedName>
        <fullName evidence="1">Uncharacterized protein</fullName>
    </submittedName>
</protein>
<dbReference type="EMBL" id="GBRH01192297">
    <property type="protein sequence ID" value="JAE05599.1"/>
    <property type="molecule type" value="Transcribed_RNA"/>
</dbReference>
<organism evidence="1">
    <name type="scientific">Arundo donax</name>
    <name type="common">Giant reed</name>
    <name type="synonym">Donax arundinaceus</name>
    <dbReference type="NCBI Taxonomy" id="35708"/>
    <lineage>
        <taxon>Eukaryota</taxon>
        <taxon>Viridiplantae</taxon>
        <taxon>Streptophyta</taxon>
        <taxon>Embryophyta</taxon>
        <taxon>Tracheophyta</taxon>
        <taxon>Spermatophyta</taxon>
        <taxon>Magnoliopsida</taxon>
        <taxon>Liliopsida</taxon>
        <taxon>Poales</taxon>
        <taxon>Poaceae</taxon>
        <taxon>PACMAD clade</taxon>
        <taxon>Arundinoideae</taxon>
        <taxon>Arundineae</taxon>
        <taxon>Arundo</taxon>
    </lineage>
</organism>
<reference evidence="1" key="2">
    <citation type="journal article" date="2015" name="Data Brief">
        <title>Shoot transcriptome of the giant reed, Arundo donax.</title>
        <authorList>
            <person name="Barrero R.A."/>
            <person name="Guerrero F.D."/>
            <person name="Moolhuijzen P."/>
            <person name="Goolsby J.A."/>
            <person name="Tidwell J."/>
            <person name="Bellgard S.E."/>
            <person name="Bellgard M.I."/>
        </authorList>
    </citation>
    <scope>NUCLEOTIDE SEQUENCE</scope>
    <source>
        <tissue evidence="1">Shoot tissue taken approximately 20 cm above the soil surface</tissue>
    </source>
</reference>
<sequence>MGFRHMRLKICFLKERFETHWCSTDENSFHHLHTLYLLNALITKITARITSCTG</sequence>
<name>A0A0A9NMI0_ARUDO</name>
<dbReference type="AlphaFoldDB" id="A0A0A9NMI0"/>
<accession>A0A0A9NMI0</accession>
<proteinExistence type="predicted"/>
<evidence type="ECO:0000313" key="1">
    <source>
        <dbReference type="EMBL" id="JAE05599.1"/>
    </source>
</evidence>